<name>A0A8D9F7W3_9HEMI</name>
<dbReference type="EMBL" id="HBUF01610098">
    <property type="protein sequence ID" value="CAG6778545.1"/>
    <property type="molecule type" value="Transcribed_RNA"/>
</dbReference>
<sequence>MRLQNIHLYIKDRKNIVNKFQEKIQKSAHTSKTVQQTTETKNKNELSFLTCHRVSKRTQKTVPPRKKNNTKLNHTISYSFLEQKPQKKNREIFSQIENS</sequence>
<evidence type="ECO:0000313" key="1">
    <source>
        <dbReference type="EMBL" id="CAG6778545.1"/>
    </source>
</evidence>
<protein>
    <submittedName>
        <fullName evidence="1">Uncharacterized protein</fullName>
    </submittedName>
</protein>
<dbReference type="AlphaFoldDB" id="A0A8D9F7W3"/>
<accession>A0A8D9F7W3</accession>
<organism evidence="1">
    <name type="scientific">Cacopsylla melanoneura</name>
    <dbReference type="NCBI Taxonomy" id="428564"/>
    <lineage>
        <taxon>Eukaryota</taxon>
        <taxon>Metazoa</taxon>
        <taxon>Ecdysozoa</taxon>
        <taxon>Arthropoda</taxon>
        <taxon>Hexapoda</taxon>
        <taxon>Insecta</taxon>
        <taxon>Pterygota</taxon>
        <taxon>Neoptera</taxon>
        <taxon>Paraneoptera</taxon>
        <taxon>Hemiptera</taxon>
        <taxon>Sternorrhyncha</taxon>
        <taxon>Psylloidea</taxon>
        <taxon>Psyllidae</taxon>
        <taxon>Psyllinae</taxon>
        <taxon>Cacopsylla</taxon>
    </lineage>
</organism>
<proteinExistence type="predicted"/>
<reference evidence="1" key="1">
    <citation type="submission" date="2021-05" db="EMBL/GenBank/DDBJ databases">
        <authorList>
            <person name="Alioto T."/>
            <person name="Alioto T."/>
            <person name="Gomez Garrido J."/>
        </authorList>
    </citation>
    <scope>NUCLEOTIDE SEQUENCE</scope>
</reference>